<dbReference type="OrthoDB" id="9816539at2"/>
<name>A0A330LYW1_9GAMM</name>
<evidence type="ECO:0008006" key="3">
    <source>
        <dbReference type="Google" id="ProtNLM"/>
    </source>
</evidence>
<proteinExistence type="predicted"/>
<dbReference type="SUPFAM" id="SSF103642">
    <property type="entry name" value="Sec-C motif"/>
    <property type="match status" value="1"/>
</dbReference>
<dbReference type="AlphaFoldDB" id="A0A330LYW1"/>
<evidence type="ECO:0000313" key="2">
    <source>
        <dbReference type="Proteomes" id="UP000250123"/>
    </source>
</evidence>
<dbReference type="Gene3D" id="3.10.450.50">
    <property type="match status" value="1"/>
</dbReference>
<dbReference type="RefSeq" id="WP_112351977.1">
    <property type="nucleotide sequence ID" value="NZ_LS483452.1"/>
</dbReference>
<protein>
    <recommendedName>
        <fullName evidence="3">SEC-C motif domain protein</fullName>
    </recommendedName>
</protein>
<gene>
    <name evidence="1" type="ORF">SHEWBE_1500</name>
</gene>
<dbReference type="Pfam" id="PF02810">
    <property type="entry name" value="SEC-C"/>
    <property type="match status" value="1"/>
</dbReference>
<dbReference type="EMBL" id="LS483452">
    <property type="protein sequence ID" value="SQH75466.1"/>
    <property type="molecule type" value="Genomic_DNA"/>
</dbReference>
<sequence length="129" mass="14576">MNTGRNDHCPCGSGIKFKKCCINNASHIPSTELMEGVRPRLIEYIKSEDQYLELFKSLKRGQIYLVATEGENTVHMILNEQEYLDMMPSEGRDALSTNLTLLGKEKVVAYTEDTGGFMTYAFADEEVLK</sequence>
<evidence type="ECO:0000313" key="1">
    <source>
        <dbReference type="EMBL" id="SQH75466.1"/>
    </source>
</evidence>
<dbReference type="Proteomes" id="UP000250123">
    <property type="component" value="Chromosome SHEWBE"/>
</dbReference>
<dbReference type="InterPro" id="IPR004027">
    <property type="entry name" value="SEC_C_motif"/>
</dbReference>
<organism evidence="1 2">
    <name type="scientific">Shewanella benthica</name>
    <dbReference type="NCBI Taxonomy" id="43661"/>
    <lineage>
        <taxon>Bacteria</taxon>
        <taxon>Pseudomonadati</taxon>
        <taxon>Pseudomonadota</taxon>
        <taxon>Gammaproteobacteria</taxon>
        <taxon>Alteromonadales</taxon>
        <taxon>Shewanellaceae</taxon>
        <taxon>Shewanella</taxon>
    </lineage>
</organism>
<accession>A0A330LYW1</accession>
<dbReference type="KEGG" id="sbk:SHEWBE_1500"/>
<reference evidence="2" key="1">
    <citation type="submission" date="2018-06" db="EMBL/GenBank/DDBJ databases">
        <authorList>
            <person name="Cea G.-C."/>
            <person name="William W."/>
        </authorList>
    </citation>
    <scope>NUCLEOTIDE SEQUENCE [LARGE SCALE GENOMIC DNA]</scope>
    <source>
        <strain evidence="2">DB21MT-2</strain>
    </source>
</reference>